<sequence length="260" mass="27742">MGEAPAVGLILGSGLGVLADLLEGAVSIPYGEIPHFPVPTVEGHAGELVFGRVAGTPVVMMKGRFHLYEGHAEETVSFPVRVMQSLGIRTLVVTNAAGGVNEEYRVGDIMLLRDHINFMFRSPLIGPNPAELGVRFPDMSEAYSARLRQVAKAAAKNQGLQLREGVYLAVTGPNYETPAEIRMMRRLGADAVGMSTVPEVLAARHAGLEVIGFSCITNAASGIGEGPLSHEEVMEAAEQAKQTFLDLVMALIPQLQEETP</sequence>
<feature type="binding site" evidence="10">
    <location>
        <position position="195"/>
    </location>
    <ligand>
        <name>phosphate</name>
        <dbReference type="ChEBI" id="CHEBI:43474"/>
    </ligand>
</feature>
<reference evidence="12 13" key="1">
    <citation type="submission" date="2022-02" db="EMBL/GenBank/DDBJ databases">
        <title>Paenibacillus sp. MBLB1776 Whole Genome Shotgun Sequencing.</title>
        <authorList>
            <person name="Hwang C.Y."/>
            <person name="Cho E.-S."/>
            <person name="Seo M.-J."/>
        </authorList>
    </citation>
    <scope>NUCLEOTIDE SEQUENCE [LARGE SCALE GENOMIC DNA]</scope>
    <source>
        <strain evidence="12 13">MBLB1776</strain>
    </source>
</reference>
<evidence type="ECO:0000256" key="2">
    <source>
        <dbReference type="ARBA" id="ARBA00005058"/>
    </source>
</evidence>
<keyword evidence="6 12" id="KW-0808">Transferase</keyword>
<dbReference type="PANTHER" id="PTHR11904:SF9">
    <property type="entry name" value="PURINE NUCLEOSIDE PHOSPHORYLASE-RELATED"/>
    <property type="match status" value="1"/>
</dbReference>
<evidence type="ECO:0000256" key="7">
    <source>
        <dbReference type="ARBA" id="ARBA00031036"/>
    </source>
</evidence>
<dbReference type="PANTHER" id="PTHR11904">
    <property type="entry name" value="METHYLTHIOADENOSINE/PURINE NUCLEOSIDE PHOSPHORYLASE"/>
    <property type="match status" value="1"/>
</dbReference>
<dbReference type="NCBIfam" id="TIGR01700">
    <property type="entry name" value="PNPH"/>
    <property type="match status" value="1"/>
</dbReference>
<dbReference type="GO" id="GO:0005737">
    <property type="term" value="C:cytoplasm"/>
    <property type="evidence" value="ECO:0007669"/>
    <property type="project" value="TreeGrafter"/>
</dbReference>
<evidence type="ECO:0000256" key="10">
    <source>
        <dbReference type="PIRSR" id="PIRSR000477-2"/>
    </source>
</evidence>
<evidence type="ECO:0000256" key="6">
    <source>
        <dbReference type="ARBA" id="ARBA00022679"/>
    </source>
</evidence>
<feature type="binding site" evidence="10">
    <location>
        <position position="176"/>
    </location>
    <ligand>
        <name>a purine D-ribonucleoside</name>
        <dbReference type="ChEBI" id="CHEBI:142355"/>
    </ligand>
</feature>
<evidence type="ECO:0000256" key="8">
    <source>
        <dbReference type="ARBA" id="ARBA00033072"/>
    </source>
</evidence>
<dbReference type="Proteomes" id="UP001305702">
    <property type="component" value="Chromosome"/>
</dbReference>
<comment type="function">
    <text evidence="1">The purine nucleoside phosphorylases catalyze the phosphorolytic breakdown of the N-glycosidic bond in the beta-(deoxy)ribonucleoside molecules, with the formation of the corresponding free purine bases and pentose-1-phosphate. Cleaves guanosine, inosine, 2'-deoxyguanosine and 2'-deoxyinosine.</text>
</comment>
<comment type="pathway">
    <text evidence="2">Purine metabolism; purine nucleoside salvage.</text>
</comment>
<evidence type="ECO:0000256" key="4">
    <source>
        <dbReference type="ARBA" id="ARBA00011886"/>
    </source>
</evidence>
<dbReference type="InterPro" id="IPR000845">
    <property type="entry name" value="Nucleoside_phosphorylase_d"/>
</dbReference>
<protein>
    <recommendedName>
        <fullName evidence="4">purine-nucleoside phosphorylase</fullName>
        <ecNumber evidence="4">2.4.2.1</ecNumber>
    </recommendedName>
    <alternativeName>
        <fullName evidence="8">Inosine phosphorylase</fullName>
    </alternativeName>
    <alternativeName>
        <fullName evidence="7">Inosine-guanosine phosphorylase</fullName>
    </alternativeName>
</protein>
<organism evidence="12 13">
    <name type="scientific">Paenibacillus aurantius</name>
    <dbReference type="NCBI Taxonomy" id="2918900"/>
    <lineage>
        <taxon>Bacteria</taxon>
        <taxon>Bacillati</taxon>
        <taxon>Bacillota</taxon>
        <taxon>Bacilli</taxon>
        <taxon>Bacillales</taxon>
        <taxon>Paenibacillaceae</taxon>
        <taxon>Paenibacillus</taxon>
    </lineage>
</organism>
<evidence type="ECO:0000313" key="13">
    <source>
        <dbReference type="Proteomes" id="UP001305702"/>
    </source>
</evidence>
<evidence type="ECO:0000256" key="3">
    <source>
        <dbReference type="ARBA" id="ARBA00006751"/>
    </source>
</evidence>
<comment type="similarity">
    <text evidence="3">Belongs to the PNP/MTAP phosphorylase family.</text>
</comment>
<dbReference type="NCBIfam" id="TIGR01697">
    <property type="entry name" value="PNPH-PUNA-XAPA"/>
    <property type="match status" value="1"/>
</dbReference>
<gene>
    <name evidence="12" type="ORF">MJA45_17170</name>
</gene>
<dbReference type="NCBIfam" id="NF006054">
    <property type="entry name" value="PRK08202.1"/>
    <property type="match status" value="1"/>
</dbReference>
<keyword evidence="5 12" id="KW-0328">Glycosyltransferase</keyword>
<dbReference type="KEGG" id="paun:MJA45_17170"/>
<evidence type="ECO:0000256" key="5">
    <source>
        <dbReference type="ARBA" id="ARBA00022676"/>
    </source>
</evidence>
<dbReference type="CDD" id="cd09009">
    <property type="entry name" value="PNP-EcPNPII_like"/>
    <property type="match status" value="1"/>
</dbReference>
<dbReference type="PIRSF" id="PIRSF000477">
    <property type="entry name" value="PurNPase"/>
    <property type="match status" value="1"/>
</dbReference>
<feature type="binding site" evidence="10">
    <location>
        <position position="13"/>
    </location>
    <ligand>
        <name>phosphate</name>
        <dbReference type="ChEBI" id="CHEBI:43474"/>
    </ligand>
</feature>
<feature type="binding site" evidence="10">
    <location>
        <position position="44"/>
    </location>
    <ligand>
        <name>phosphate</name>
        <dbReference type="ChEBI" id="CHEBI:43474"/>
    </ligand>
</feature>
<accession>A0AA96LJ44</accession>
<feature type="domain" description="Nucleoside phosphorylase" evidence="11">
    <location>
        <begin position="7"/>
        <end position="252"/>
    </location>
</feature>
<dbReference type="Pfam" id="PF01048">
    <property type="entry name" value="PNP_UDP_1"/>
    <property type="match status" value="1"/>
</dbReference>
<dbReference type="InterPro" id="IPR035994">
    <property type="entry name" value="Nucleoside_phosphorylase_sf"/>
</dbReference>
<dbReference type="AlphaFoldDB" id="A0AA96LJ44"/>
<dbReference type="GO" id="GO:0004731">
    <property type="term" value="F:purine-nucleoside phosphorylase activity"/>
    <property type="evidence" value="ECO:0007669"/>
    <property type="project" value="UniProtKB-EC"/>
</dbReference>
<evidence type="ECO:0000313" key="12">
    <source>
        <dbReference type="EMBL" id="WNQ14273.1"/>
    </source>
</evidence>
<evidence type="ECO:0000256" key="1">
    <source>
        <dbReference type="ARBA" id="ARBA00002678"/>
    </source>
</evidence>
<evidence type="ECO:0000259" key="11">
    <source>
        <dbReference type="Pfam" id="PF01048"/>
    </source>
</evidence>
<name>A0AA96LJ44_9BACL</name>
<keyword evidence="13" id="KW-1185">Reference proteome</keyword>
<dbReference type="Gene3D" id="3.40.50.1580">
    <property type="entry name" value="Nucleoside phosphorylase domain"/>
    <property type="match status" value="1"/>
</dbReference>
<feature type="binding site" evidence="10">
    <location>
        <position position="96"/>
    </location>
    <ligand>
        <name>phosphate</name>
        <dbReference type="ChEBI" id="CHEBI:43474"/>
    </ligand>
</feature>
<dbReference type="InterPro" id="IPR011270">
    <property type="entry name" value="Pur_Nuc_Pase_Ino/Guo-sp"/>
</dbReference>
<dbReference type="EMBL" id="CP130318">
    <property type="protein sequence ID" value="WNQ14273.1"/>
    <property type="molecule type" value="Genomic_DNA"/>
</dbReference>
<dbReference type="InterPro" id="IPR011268">
    <property type="entry name" value="Purine_phosphorylase"/>
</dbReference>
<dbReference type="EC" id="2.4.2.1" evidence="4"/>
<dbReference type="SUPFAM" id="SSF53167">
    <property type="entry name" value="Purine and uridine phosphorylases"/>
    <property type="match status" value="1"/>
</dbReference>
<proteinExistence type="inferred from homology"/>
<comment type="catalytic activity">
    <reaction evidence="9">
        <text>a purine 2'-deoxy-D-ribonucleoside + phosphate = a purine nucleobase + 2-deoxy-alpha-D-ribose 1-phosphate</text>
        <dbReference type="Rhea" id="RHEA:36431"/>
        <dbReference type="ChEBI" id="CHEBI:26386"/>
        <dbReference type="ChEBI" id="CHEBI:43474"/>
        <dbReference type="ChEBI" id="CHEBI:57259"/>
        <dbReference type="ChEBI" id="CHEBI:142361"/>
        <dbReference type="EC" id="2.4.2.1"/>
    </reaction>
</comment>
<feature type="binding site" evidence="10">
    <location>
        <begin position="64"/>
        <end position="66"/>
    </location>
    <ligand>
        <name>phosphate</name>
        <dbReference type="ChEBI" id="CHEBI:43474"/>
    </ligand>
</feature>
<feature type="binding site" evidence="10">
    <location>
        <position position="218"/>
    </location>
    <ligand>
        <name>a purine D-ribonucleoside</name>
        <dbReference type="ChEBI" id="CHEBI:142355"/>
    </ligand>
</feature>
<dbReference type="GO" id="GO:0009116">
    <property type="term" value="P:nucleoside metabolic process"/>
    <property type="evidence" value="ECO:0007669"/>
    <property type="project" value="InterPro"/>
</dbReference>
<evidence type="ECO:0000256" key="9">
    <source>
        <dbReference type="ARBA" id="ARBA00048556"/>
    </source>
</evidence>